<keyword evidence="3" id="KW-1185">Reference proteome</keyword>
<reference evidence="3" key="2">
    <citation type="submission" date="2015-01" db="EMBL/GenBank/DDBJ databases">
        <title>Evolutionary Origins and Diversification of the Mycorrhizal Mutualists.</title>
        <authorList>
            <consortium name="DOE Joint Genome Institute"/>
            <consortium name="Mycorrhizal Genomics Consortium"/>
            <person name="Kohler A."/>
            <person name="Kuo A."/>
            <person name="Nagy L.G."/>
            <person name="Floudas D."/>
            <person name="Copeland A."/>
            <person name="Barry K.W."/>
            <person name="Cichocki N."/>
            <person name="Veneault-Fourrey C."/>
            <person name="LaButti K."/>
            <person name="Lindquist E.A."/>
            <person name="Lipzen A."/>
            <person name="Lundell T."/>
            <person name="Morin E."/>
            <person name="Murat C."/>
            <person name="Riley R."/>
            <person name="Ohm R."/>
            <person name="Sun H."/>
            <person name="Tunlid A."/>
            <person name="Henrissat B."/>
            <person name="Grigoriev I.V."/>
            <person name="Hibbett D.S."/>
            <person name="Martin F."/>
        </authorList>
    </citation>
    <scope>NUCLEOTIDE SEQUENCE [LARGE SCALE GENOMIC DNA]</scope>
    <source>
        <strain evidence="3">h7</strain>
    </source>
</reference>
<dbReference type="HOGENOM" id="CLU_2236919_0_0_1"/>
<evidence type="ECO:0000256" key="1">
    <source>
        <dbReference type="SAM" id="Phobius"/>
    </source>
</evidence>
<name>A0A0C3CAB8_HEBCY</name>
<keyword evidence="1" id="KW-0812">Transmembrane</keyword>
<protein>
    <submittedName>
        <fullName evidence="2">Uncharacterized protein</fullName>
    </submittedName>
</protein>
<keyword evidence="1" id="KW-0472">Membrane</keyword>
<reference evidence="2 3" key="1">
    <citation type="submission" date="2014-04" db="EMBL/GenBank/DDBJ databases">
        <authorList>
            <consortium name="DOE Joint Genome Institute"/>
            <person name="Kuo A."/>
            <person name="Gay G."/>
            <person name="Dore J."/>
            <person name="Kohler A."/>
            <person name="Nagy L.G."/>
            <person name="Floudas D."/>
            <person name="Copeland A."/>
            <person name="Barry K.W."/>
            <person name="Cichocki N."/>
            <person name="Veneault-Fourrey C."/>
            <person name="LaButti K."/>
            <person name="Lindquist E.A."/>
            <person name="Lipzen A."/>
            <person name="Lundell T."/>
            <person name="Morin E."/>
            <person name="Murat C."/>
            <person name="Sun H."/>
            <person name="Tunlid A."/>
            <person name="Henrissat B."/>
            <person name="Grigoriev I.V."/>
            <person name="Hibbett D.S."/>
            <person name="Martin F."/>
            <person name="Nordberg H.P."/>
            <person name="Cantor M.N."/>
            <person name="Hua S.X."/>
        </authorList>
    </citation>
    <scope>NUCLEOTIDE SEQUENCE [LARGE SCALE GENOMIC DNA]</scope>
    <source>
        <strain evidence="3">h7</strain>
    </source>
</reference>
<dbReference type="Proteomes" id="UP000053424">
    <property type="component" value="Unassembled WGS sequence"/>
</dbReference>
<accession>A0A0C3CAB8</accession>
<proteinExistence type="predicted"/>
<gene>
    <name evidence="2" type="ORF">M413DRAFT_292714</name>
</gene>
<evidence type="ECO:0000313" key="3">
    <source>
        <dbReference type="Proteomes" id="UP000053424"/>
    </source>
</evidence>
<evidence type="ECO:0000313" key="2">
    <source>
        <dbReference type="EMBL" id="KIM45765.1"/>
    </source>
</evidence>
<feature type="transmembrane region" description="Helical" evidence="1">
    <location>
        <begin position="70"/>
        <end position="90"/>
    </location>
</feature>
<dbReference type="EMBL" id="KN831771">
    <property type="protein sequence ID" value="KIM45765.1"/>
    <property type="molecule type" value="Genomic_DNA"/>
</dbReference>
<sequence length="105" mass="12006">MVLGFLVADHSCGWPSAVETPRLSAYLNRLTCPSYWLYLTATTRWPHLEGSLALRTTPFYFIINRGNDGFFFALKFFTTLGILLLLLWGLKGCACAQRKTRNRRT</sequence>
<dbReference type="AlphaFoldDB" id="A0A0C3CAB8"/>
<keyword evidence="1" id="KW-1133">Transmembrane helix</keyword>
<organism evidence="2 3">
    <name type="scientific">Hebeloma cylindrosporum</name>
    <dbReference type="NCBI Taxonomy" id="76867"/>
    <lineage>
        <taxon>Eukaryota</taxon>
        <taxon>Fungi</taxon>
        <taxon>Dikarya</taxon>
        <taxon>Basidiomycota</taxon>
        <taxon>Agaricomycotina</taxon>
        <taxon>Agaricomycetes</taxon>
        <taxon>Agaricomycetidae</taxon>
        <taxon>Agaricales</taxon>
        <taxon>Agaricineae</taxon>
        <taxon>Hymenogastraceae</taxon>
        <taxon>Hebeloma</taxon>
    </lineage>
</organism>